<sequence>MPLWARPGFLIRRLHQINYALFFEECAGFDITPVQYSLLTTLSLNPDTDQHTLGREVGIDRTNVADVLRRLEQRGLLTRRRGEVDRRAVLARLTPAGEKVTREMFKAMQRAQARLLEPLPPKERAALMAGLLRLVDANNHLGRTVFQPS</sequence>
<dbReference type="SUPFAM" id="SSF46785">
    <property type="entry name" value="Winged helix' DNA-binding domain"/>
    <property type="match status" value="1"/>
</dbReference>
<dbReference type="InterPro" id="IPR036390">
    <property type="entry name" value="WH_DNA-bd_sf"/>
</dbReference>
<dbReference type="PRINTS" id="PR00598">
    <property type="entry name" value="HTHMARR"/>
</dbReference>
<dbReference type="InterPro" id="IPR000835">
    <property type="entry name" value="HTH_MarR-typ"/>
</dbReference>
<dbReference type="PROSITE" id="PS50995">
    <property type="entry name" value="HTH_MARR_2"/>
    <property type="match status" value="1"/>
</dbReference>
<dbReference type="Proteomes" id="UP000194137">
    <property type="component" value="Chromosome"/>
</dbReference>
<dbReference type="KEGG" id="psin:CAK95_25465"/>
<dbReference type="PANTHER" id="PTHR33164:SF95">
    <property type="entry name" value="TRANSCRIPTIONAL REGULATOR"/>
    <property type="match status" value="1"/>
</dbReference>
<dbReference type="SMART" id="SM00347">
    <property type="entry name" value="HTH_MARR"/>
    <property type="match status" value="1"/>
</dbReference>
<dbReference type="OrthoDB" id="7349109at2"/>
<name>A0A1W7A0T5_9HYPH</name>
<dbReference type="InterPro" id="IPR039422">
    <property type="entry name" value="MarR/SlyA-like"/>
</dbReference>
<gene>
    <name evidence="2" type="ORF">CAK95_25465</name>
</gene>
<evidence type="ECO:0000313" key="3">
    <source>
        <dbReference type="Proteomes" id="UP000194137"/>
    </source>
</evidence>
<accession>A0A1W7A0T5</accession>
<keyword evidence="3" id="KW-1185">Reference proteome</keyword>
<dbReference type="Pfam" id="PF01047">
    <property type="entry name" value="MarR"/>
    <property type="match status" value="1"/>
</dbReference>
<dbReference type="PANTHER" id="PTHR33164">
    <property type="entry name" value="TRANSCRIPTIONAL REGULATOR, MARR FAMILY"/>
    <property type="match status" value="1"/>
</dbReference>
<dbReference type="GO" id="GO:0003700">
    <property type="term" value="F:DNA-binding transcription factor activity"/>
    <property type="evidence" value="ECO:0007669"/>
    <property type="project" value="InterPro"/>
</dbReference>
<dbReference type="InterPro" id="IPR036388">
    <property type="entry name" value="WH-like_DNA-bd_sf"/>
</dbReference>
<feature type="domain" description="HTH marR-type" evidence="1">
    <location>
        <begin position="7"/>
        <end position="136"/>
    </location>
</feature>
<proteinExistence type="predicted"/>
<dbReference type="EMBL" id="CP021112">
    <property type="protein sequence ID" value="ARQ03198.1"/>
    <property type="molecule type" value="Genomic_DNA"/>
</dbReference>
<evidence type="ECO:0000259" key="1">
    <source>
        <dbReference type="PROSITE" id="PS50995"/>
    </source>
</evidence>
<protein>
    <submittedName>
        <fullName evidence="2">MarR family transcriptional regulator</fullName>
    </submittedName>
</protein>
<reference evidence="2 3" key="1">
    <citation type="submission" date="2017-05" db="EMBL/GenBank/DDBJ databases">
        <title>Full genome sequence of Pseudorhodoplanes sinuspersici.</title>
        <authorList>
            <person name="Dastgheib S.M.M."/>
            <person name="Shavandi M."/>
            <person name="Tirandaz H."/>
        </authorList>
    </citation>
    <scope>NUCLEOTIDE SEQUENCE [LARGE SCALE GENOMIC DNA]</scope>
    <source>
        <strain evidence="2 3">RIPI110</strain>
    </source>
</reference>
<dbReference type="AlphaFoldDB" id="A0A1W7A0T5"/>
<dbReference type="STRING" id="1235591.CAK95_25465"/>
<evidence type="ECO:0000313" key="2">
    <source>
        <dbReference type="EMBL" id="ARQ03198.1"/>
    </source>
</evidence>
<dbReference type="GO" id="GO:0006950">
    <property type="term" value="P:response to stress"/>
    <property type="evidence" value="ECO:0007669"/>
    <property type="project" value="TreeGrafter"/>
</dbReference>
<dbReference type="Gene3D" id="1.10.10.10">
    <property type="entry name" value="Winged helix-like DNA-binding domain superfamily/Winged helix DNA-binding domain"/>
    <property type="match status" value="1"/>
</dbReference>
<organism evidence="2 3">
    <name type="scientific">Pseudorhodoplanes sinuspersici</name>
    <dbReference type="NCBI Taxonomy" id="1235591"/>
    <lineage>
        <taxon>Bacteria</taxon>
        <taxon>Pseudomonadati</taxon>
        <taxon>Pseudomonadota</taxon>
        <taxon>Alphaproteobacteria</taxon>
        <taxon>Hyphomicrobiales</taxon>
        <taxon>Pseudorhodoplanes</taxon>
    </lineage>
</organism>